<name>A0ABN7X4S1_GIGMA</name>
<organism evidence="1 2">
    <name type="scientific">Gigaspora margarita</name>
    <dbReference type="NCBI Taxonomy" id="4874"/>
    <lineage>
        <taxon>Eukaryota</taxon>
        <taxon>Fungi</taxon>
        <taxon>Fungi incertae sedis</taxon>
        <taxon>Mucoromycota</taxon>
        <taxon>Glomeromycotina</taxon>
        <taxon>Glomeromycetes</taxon>
        <taxon>Diversisporales</taxon>
        <taxon>Gigasporaceae</taxon>
        <taxon>Gigaspora</taxon>
    </lineage>
</organism>
<gene>
    <name evidence="1" type="ORF">GMARGA_LOCUS39008</name>
</gene>
<reference evidence="1 2" key="1">
    <citation type="submission" date="2021-06" db="EMBL/GenBank/DDBJ databases">
        <authorList>
            <person name="Kallberg Y."/>
            <person name="Tangrot J."/>
            <person name="Rosling A."/>
        </authorList>
    </citation>
    <scope>NUCLEOTIDE SEQUENCE [LARGE SCALE GENOMIC DNA]</scope>
    <source>
        <strain evidence="1 2">120-4 pot B 10/14</strain>
    </source>
</reference>
<sequence length="116" mass="14258">YLYKLIDEHPSTTFGIRMTERLERRWKEWEQPLLILSYLLHPNIHLSQFNLPTKGITFAEMGRWVIYYYCAWFGDPSKRIIAELQDYCDEIFPFSMNDWNQFEDDILKYWKYCAEI</sequence>
<protein>
    <submittedName>
        <fullName evidence="1">15689_t:CDS:1</fullName>
    </submittedName>
</protein>
<dbReference type="Proteomes" id="UP000789901">
    <property type="component" value="Unassembled WGS sequence"/>
</dbReference>
<evidence type="ECO:0000313" key="2">
    <source>
        <dbReference type="Proteomes" id="UP000789901"/>
    </source>
</evidence>
<dbReference type="EMBL" id="CAJVQB010090594">
    <property type="protein sequence ID" value="CAG8848089.1"/>
    <property type="molecule type" value="Genomic_DNA"/>
</dbReference>
<proteinExistence type="predicted"/>
<accession>A0ABN7X4S1</accession>
<keyword evidence="2" id="KW-1185">Reference proteome</keyword>
<comment type="caution">
    <text evidence="1">The sequence shown here is derived from an EMBL/GenBank/DDBJ whole genome shotgun (WGS) entry which is preliminary data.</text>
</comment>
<feature type="non-terminal residue" evidence="1">
    <location>
        <position position="1"/>
    </location>
</feature>
<evidence type="ECO:0000313" key="1">
    <source>
        <dbReference type="EMBL" id="CAG8848089.1"/>
    </source>
</evidence>